<organism evidence="2 3">
    <name type="scientific">Prototheca wickerhamii</name>
    <dbReference type="NCBI Taxonomy" id="3111"/>
    <lineage>
        <taxon>Eukaryota</taxon>
        <taxon>Viridiplantae</taxon>
        <taxon>Chlorophyta</taxon>
        <taxon>core chlorophytes</taxon>
        <taxon>Trebouxiophyceae</taxon>
        <taxon>Chlorellales</taxon>
        <taxon>Chlorellaceae</taxon>
        <taxon>Prototheca</taxon>
    </lineage>
</organism>
<name>A0AAD9IKD8_PROWI</name>
<evidence type="ECO:0000313" key="2">
    <source>
        <dbReference type="EMBL" id="KAK2078290.1"/>
    </source>
</evidence>
<keyword evidence="3" id="KW-1185">Reference proteome</keyword>
<dbReference type="AlphaFoldDB" id="A0AAD9IKD8"/>
<dbReference type="EMBL" id="JASFZW010000005">
    <property type="protein sequence ID" value="KAK2078290.1"/>
    <property type="molecule type" value="Genomic_DNA"/>
</dbReference>
<protein>
    <submittedName>
        <fullName evidence="2">Uncharacterized protein</fullName>
    </submittedName>
</protein>
<evidence type="ECO:0000256" key="1">
    <source>
        <dbReference type="SAM" id="MobiDB-lite"/>
    </source>
</evidence>
<dbReference type="PANTHER" id="PTHR31110">
    <property type="entry name" value="PESTICIDAL CRYSTAL CRY8BA PROTEIN"/>
    <property type="match status" value="1"/>
</dbReference>
<sequence>MCTTRPRRRPGPRARYHVRMYPGGRGGRGAAPGASAGAWTAIGSDGSTHEHVPVEVGLAASAHGTMVVELRADRDRLLATGTVQLAELHQLAGSGDVFGAHGEDGSRALLRRVFPFLRRGGGGQSSMAWVKLVDESGRTAGHAVLCPRVVTPLGREALEGPMGPPRAAARARARAGARSAQRHRSDLPGVTVRVAVAPHGRAASDACVYVDARRRGGSGGGPIAAQAKRDRAQSDHVADGAIAPHPPHPFSHHHQPPNEPLGHLEGTMPSQAGYLQATALQVYDALLAAALGALGAGARALALEGPWRWLLSEFARAHGVRREYASLSYLKWVVGEGVATLTPDCFGLLARELAPLLAARRAGALSSGELGALSHVCARCDALLARCFECYYALSERGADGLADGALGVREGVPAALRPAVALLLLLRDPNSEERDAAWLEARVRLAARKRYAALLTGAELQQQQAAALHMGGGRRRGRR</sequence>
<feature type="region of interest" description="Disordered" evidence="1">
    <location>
        <begin position="238"/>
        <end position="265"/>
    </location>
</feature>
<evidence type="ECO:0000313" key="3">
    <source>
        <dbReference type="Proteomes" id="UP001255856"/>
    </source>
</evidence>
<dbReference type="PANTHER" id="PTHR31110:SF2">
    <property type="entry name" value="PESTICIDAL CRYSTAL CRY8BA PROTEIN"/>
    <property type="match status" value="1"/>
</dbReference>
<comment type="caution">
    <text evidence="2">The sequence shown here is derived from an EMBL/GenBank/DDBJ whole genome shotgun (WGS) entry which is preliminary data.</text>
</comment>
<reference evidence="2" key="1">
    <citation type="submission" date="2021-01" db="EMBL/GenBank/DDBJ databases">
        <authorList>
            <person name="Eckstrom K.M.E."/>
        </authorList>
    </citation>
    <scope>NUCLEOTIDE SEQUENCE</scope>
    <source>
        <strain evidence="2">UVCC 0001</strain>
    </source>
</reference>
<accession>A0AAD9IKD8</accession>
<proteinExistence type="predicted"/>
<gene>
    <name evidence="2" type="ORF">QBZ16_004159</name>
</gene>
<dbReference type="Proteomes" id="UP001255856">
    <property type="component" value="Unassembled WGS sequence"/>
</dbReference>